<keyword evidence="2" id="KW-0378">Hydrolase</keyword>
<dbReference type="Gene3D" id="3.90.79.10">
    <property type="entry name" value="Nucleoside Triphosphate Pyrophosphohydrolase"/>
    <property type="match status" value="1"/>
</dbReference>
<dbReference type="PANTHER" id="PTHR11839">
    <property type="entry name" value="UDP/ADP-SUGAR PYROPHOSPHATASE"/>
    <property type="match status" value="1"/>
</dbReference>
<dbReference type="InterPro" id="IPR015797">
    <property type="entry name" value="NUDIX_hydrolase-like_dom_sf"/>
</dbReference>
<comment type="cofactor">
    <cofactor evidence="1">
        <name>Mg(2+)</name>
        <dbReference type="ChEBI" id="CHEBI:18420"/>
    </cofactor>
</comment>
<evidence type="ECO:0000313" key="4">
    <source>
        <dbReference type="EMBL" id="SEQ20735.1"/>
    </source>
</evidence>
<dbReference type="GO" id="GO:0019693">
    <property type="term" value="P:ribose phosphate metabolic process"/>
    <property type="evidence" value="ECO:0007669"/>
    <property type="project" value="TreeGrafter"/>
</dbReference>
<evidence type="ECO:0000256" key="1">
    <source>
        <dbReference type="ARBA" id="ARBA00001946"/>
    </source>
</evidence>
<dbReference type="RefSeq" id="WP_092571915.1">
    <property type="nucleotide sequence ID" value="NZ_CALUDV010000010.1"/>
</dbReference>
<name>A0A1H9E524_9LACT</name>
<dbReference type="Pfam" id="PF00293">
    <property type="entry name" value="NUDIX"/>
    <property type="match status" value="1"/>
</dbReference>
<accession>A0A1H9E524</accession>
<dbReference type="GO" id="GO:0016787">
    <property type="term" value="F:hydrolase activity"/>
    <property type="evidence" value="ECO:0007669"/>
    <property type="project" value="UniProtKB-KW"/>
</dbReference>
<evidence type="ECO:0000256" key="2">
    <source>
        <dbReference type="ARBA" id="ARBA00022801"/>
    </source>
</evidence>
<dbReference type="Proteomes" id="UP000198833">
    <property type="component" value="Unassembled WGS sequence"/>
</dbReference>
<dbReference type="OrthoDB" id="9806150at2"/>
<dbReference type="CDD" id="cd03424">
    <property type="entry name" value="NUDIX_ADPRase_Nudt5_UGPPase_Nudt14"/>
    <property type="match status" value="1"/>
</dbReference>
<dbReference type="PANTHER" id="PTHR11839:SF18">
    <property type="entry name" value="NUDIX HYDROLASE DOMAIN-CONTAINING PROTEIN"/>
    <property type="match status" value="1"/>
</dbReference>
<dbReference type="STRING" id="89093.SAMN04488558_106101"/>
<reference evidence="4 5" key="1">
    <citation type="submission" date="2016-10" db="EMBL/GenBank/DDBJ databases">
        <authorList>
            <person name="de Groot N.N."/>
        </authorList>
    </citation>
    <scope>NUCLEOTIDE SEQUENCE [LARGE SCALE GENOMIC DNA]</scope>
    <source>
        <strain evidence="4 5">DSM 15695</strain>
    </source>
</reference>
<dbReference type="PROSITE" id="PS51462">
    <property type="entry name" value="NUDIX"/>
    <property type="match status" value="1"/>
</dbReference>
<sequence>MKTNPAYIKFLQDPRLRSQRTIYDGKIFQVHANQIEIEPGVEVQRDLIHHLPAVAILATTAENQVILVKQYRPATAGKLLEIPAGLLDIVNGQLEEPLQAAKRELEEETNYRSEDWQTLGSFWVSPGFTDEVIHLFWAKQAYLVDSELEQDDYENVTTSLSTQEAVSSWLRQQEAVDLKTRYALEIWLKQGEDHETL</sequence>
<dbReference type="SUPFAM" id="SSF55811">
    <property type="entry name" value="Nudix"/>
    <property type="match status" value="1"/>
</dbReference>
<dbReference type="GO" id="GO:0006753">
    <property type="term" value="P:nucleoside phosphate metabolic process"/>
    <property type="evidence" value="ECO:0007669"/>
    <property type="project" value="TreeGrafter"/>
</dbReference>
<proteinExistence type="predicted"/>
<dbReference type="GO" id="GO:0005829">
    <property type="term" value="C:cytosol"/>
    <property type="evidence" value="ECO:0007669"/>
    <property type="project" value="TreeGrafter"/>
</dbReference>
<evidence type="ECO:0000259" key="3">
    <source>
        <dbReference type="PROSITE" id="PS51462"/>
    </source>
</evidence>
<feature type="domain" description="Nudix hydrolase" evidence="3">
    <location>
        <begin position="48"/>
        <end position="178"/>
    </location>
</feature>
<protein>
    <submittedName>
        <fullName evidence="4">ADP-ribose pyrophosphatase</fullName>
    </submittedName>
</protein>
<organism evidence="4 5">
    <name type="scientific">Ignavigranum ruoffiae</name>
    <dbReference type="NCBI Taxonomy" id="89093"/>
    <lineage>
        <taxon>Bacteria</taxon>
        <taxon>Bacillati</taxon>
        <taxon>Bacillota</taxon>
        <taxon>Bacilli</taxon>
        <taxon>Lactobacillales</taxon>
        <taxon>Aerococcaceae</taxon>
        <taxon>Ignavigranum</taxon>
    </lineage>
</organism>
<dbReference type="EMBL" id="FOEN01000006">
    <property type="protein sequence ID" value="SEQ20735.1"/>
    <property type="molecule type" value="Genomic_DNA"/>
</dbReference>
<dbReference type="AlphaFoldDB" id="A0A1H9E524"/>
<evidence type="ECO:0000313" key="5">
    <source>
        <dbReference type="Proteomes" id="UP000198833"/>
    </source>
</evidence>
<gene>
    <name evidence="4" type="ORF">SAMN04488558_106101</name>
</gene>
<dbReference type="InterPro" id="IPR000086">
    <property type="entry name" value="NUDIX_hydrolase_dom"/>
</dbReference>
<keyword evidence="5" id="KW-1185">Reference proteome</keyword>